<dbReference type="PANTHER" id="PTHR14491">
    <property type="entry name" value="SOSONDOWAH, ISOFORM G"/>
    <property type="match status" value="1"/>
</dbReference>
<name>V9KW91_CALMI</name>
<dbReference type="InterPro" id="IPR002110">
    <property type="entry name" value="Ankyrin_rpt"/>
</dbReference>
<dbReference type="InterPro" id="IPR058889">
    <property type="entry name" value="WHD_SOWAHA-C"/>
</dbReference>
<evidence type="ECO:0000313" key="7">
    <source>
        <dbReference type="EMBL" id="AFP02991.1"/>
    </source>
</evidence>
<dbReference type="InterPro" id="IPR036770">
    <property type="entry name" value="Ankyrin_rpt-contain_sf"/>
</dbReference>
<feature type="repeat" description="ANK" evidence="4">
    <location>
        <begin position="279"/>
        <end position="311"/>
    </location>
</feature>
<dbReference type="AlphaFoldDB" id="V9KW91"/>
<dbReference type="PANTHER" id="PTHR14491:SF9">
    <property type="entry name" value="ANKYRIN REPEAT DOMAIN-CONTAINING PROTEIN SOWAHB-LIKE"/>
    <property type="match status" value="1"/>
</dbReference>
<proteinExistence type="evidence at transcript level"/>
<feature type="compositionally biased region" description="Low complexity" evidence="5">
    <location>
        <begin position="359"/>
        <end position="373"/>
    </location>
</feature>
<keyword evidence="1" id="KW-0677">Repeat</keyword>
<protein>
    <submittedName>
        <fullName evidence="7">Ankyrin repeat domain-containing protein 43-like protein</fullName>
    </submittedName>
</protein>
<keyword evidence="2 4" id="KW-0040">ANK repeat</keyword>
<dbReference type="SMART" id="SM00248">
    <property type="entry name" value="ANK"/>
    <property type="match status" value="2"/>
</dbReference>
<dbReference type="Pfam" id="PF25877">
    <property type="entry name" value="WHD_SOWAH"/>
    <property type="match status" value="1"/>
</dbReference>
<evidence type="ECO:0000256" key="4">
    <source>
        <dbReference type="PROSITE-ProRule" id="PRU00023"/>
    </source>
</evidence>
<dbReference type="PROSITE" id="PS50297">
    <property type="entry name" value="ANK_REP_REGION"/>
    <property type="match status" value="2"/>
</dbReference>
<evidence type="ECO:0000256" key="5">
    <source>
        <dbReference type="SAM" id="MobiDB-lite"/>
    </source>
</evidence>
<feature type="region of interest" description="Disordered" evidence="5">
    <location>
        <begin position="86"/>
        <end position="113"/>
    </location>
</feature>
<evidence type="ECO:0000256" key="3">
    <source>
        <dbReference type="ARBA" id="ARBA00038122"/>
    </source>
</evidence>
<feature type="region of interest" description="Disordered" evidence="5">
    <location>
        <begin position="357"/>
        <end position="379"/>
    </location>
</feature>
<reference evidence="7" key="1">
    <citation type="journal article" date="2014" name="Nature">
        <title>Elephant shark genome provides unique insights into gnathostome evolution.</title>
        <authorList>
            <consortium name="International Elephant Shark Genome Sequencing Consortium"/>
            <person name="Venkatesh B."/>
            <person name="Lee A.P."/>
            <person name="Ravi V."/>
            <person name="Maurya A.K."/>
            <person name="Lian M.M."/>
            <person name="Swann J.B."/>
            <person name="Ohta Y."/>
            <person name="Flajnik M.F."/>
            <person name="Sutoh Y."/>
            <person name="Kasahara M."/>
            <person name="Hoon S."/>
            <person name="Gangu V."/>
            <person name="Roy S.W."/>
            <person name="Irimia M."/>
            <person name="Korzh V."/>
            <person name="Kondrychyn I."/>
            <person name="Lim Z.W."/>
            <person name="Tay B.H."/>
            <person name="Tohari S."/>
            <person name="Kong K.W."/>
            <person name="Ho S."/>
            <person name="Lorente-Galdos B."/>
            <person name="Quilez J."/>
            <person name="Marques-Bonet T."/>
            <person name="Raney B.J."/>
            <person name="Ingham P.W."/>
            <person name="Tay A."/>
            <person name="Hillier L.W."/>
            <person name="Minx P."/>
            <person name="Boehm T."/>
            <person name="Wilson R.K."/>
            <person name="Brenner S."/>
            <person name="Warren W.C."/>
        </authorList>
    </citation>
    <scope>NUCLEOTIDE SEQUENCE</scope>
    <source>
        <tissue evidence="7">Ovary</tissue>
    </source>
</reference>
<evidence type="ECO:0000256" key="1">
    <source>
        <dbReference type="ARBA" id="ARBA00022737"/>
    </source>
</evidence>
<dbReference type="Pfam" id="PF12796">
    <property type="entry name" value="Ank_2"/>
    <property type="match status" value="1"/>
</dbReference>
<dbReference type="SUPFAM" id="SSF48403">
    <property type="entry name" value="Ankyrin repeat"/>
    <property type="match status" value="1"/>
</dbReference>
<accession>V9KW91</accession>
<dbReference type="Gene3D" id="1.25.40.20">
    <property type="entry name" value="Ankyrin repeat-containing domain"/>
    <property type="match status" value="1"/>
</dbReference>
<feature type="domain" description="SOWAHA-C winged helix-turn-helix" evidence="6">
    <location>
        <begin position="13"/>
        <end position="96"/>
    </location>
</feature>
<evidence type="ECO:0000256" key="2">
    <source>
        <dbReference type="ARBA" id="ARBA00023043"/>
    </source>
</evidence>
<comment type="similarity">
    <text evidence="3">Belongs to the SOWAH family.</text>
</comment>
<feature type="repeat" description="ANK" evidence="4">
    <location>
        <begin position="312"/>
        <end position="345"/>
    </location>
</feature>
<dbReference type="EMBL" id="JW870473">
    <property type="protein sequence ID" value="AFP02991.1"/>
    <property type="molecule type" value="mRNA"/>
</dbReference>
<dbReference type="PROSITE" id="PS50088">
    <property type="entry name" value="ANK_REPEAT"/>
    <property type="match status" value="2"/>
</dbReference>
<organism evidence="7">
    <name type="scientific">Callorhinchus milii</name>
    <name type="common">Ghost shark</name>
    <dbReference type="NCBI Taxonomy" id="7868"/>
    <lineage>
        <taxon>Eukaryota</taxon>
        <taxon>Metazoa</taxon>
        <taxon>Chordata</taxon>
        <taxon>Craniata</taxon>
        <taxon>Vertebrata</taxon>
        <taxon>Chondrichthyes</taxon>
        <taxon>Holocephali</taxon>
        <taxon>Chimaeriformes</taxon>
        <taxon>Callorhinchidae</taxon>
        <taxon>Callorhinchus</taxon>
    </lineage>
</organism>
<evidence type="ECO:0000259" key="6">
    <source>
        <dbReference type="Pfam" id="PF25877"/>
    </source>
</evidence>
<sequence length="428" mass="47476">MAATATATAATALTEETLVDFLVQRGGRVRNKELVERFKRFINAPEPERRAKYHADFKDIVSRIAVYKQENGEKYVSLNKKYQYRLQQRGGPRKERETTSTSEACPGKGKSQKDTARNIINIEAPISKPRVEVPAIERTRMCEWITQTPEPPTQAPTDLNKLTLSSELPNDSQEISITGLTEACERNQDKGPITPESGTIIPVHIEVKVEEPEETEAESVLKDDSDQNQFEDGSIESASVALDPLEKEWLKCAASGQLAALTDLLSQDPSLAVKKDFTSGFTALHWAAKHGKEDMALLLIMAGVDINSRAHGGYTPLHIAALHSHTHIMDILINNYGAKTNVRDYSGRFAAHYLKDQDGSSGSSNISSQFQQSRGERRNRKLTGLFMTKSCGSSKKWGSAENLATAEMETSQYLIVPSTYKATRKFSR</sequence>